<dbReference type="KEGG" id="rsu:NHU_02367"/>
<comment type="similarity">
    <text evidence="1">Belongs to the prokaryotic/mitochondrial release factor family.</text>
</comment>
<feature type="domain" description="Prokaryotic-type class I peptide chain release factors" evidence="3">
    <location>
        <begin position="105"/>
        <end position="183"/>
    </location>
</feature>
<dbReference type="Gene3D" id="3.30.160.20">
    <property type="match status" value="1"/>
</dbReference>
<dbReference type="InterPro" id="IPR050057">
    <property type="entry name" value="Prokaryotic/Mito_RF"/>
</dbReference>
<dbReference type="EMBL" id="AP014800">
    <property type="protein sequence ID" value="BAQ69518.1"/>
    <property type="molecule type" value="Genomic_DNA"/>
</dbReference>
<dbReference type="PANTHER" id="PTHR43804">
    <property type="entry name" value="LD18447P"/>
    <property type="match status" value="1"/>
</dbReference>
<dbReference type="AlphaFoldDB" id="A0A0D6B2X1"/>
<evidence type="ECO:0000256" key="1">
    <source>
        <dbReference type="ARBA" id="ARBA00010835"/>
    </source>
</evidence>
<evidence type="ECO:0000259" key="3">
    <source>
        <dbReference type="Pfam" id="PF00472"/>
    </source>
</evidence>
<dbReference type="PANTHER" id="PTHR43804:SF7">
    <property type="entry name" value="LD18447P"/>
    <property type="match status" value="1"/>
</dbReference>
<evidence type="ECO:0000313" key="5">
    <source>
        <dbReference type="Proteomes" id="UP000064912"/>
    </source>
</evidence>
<accession>A0A0D6B2X1</accession>
<reference evidence="4 5" key="1">
    <citation type="submission" date="2015-02" db="EMBL/GenBank/DDBJ databases">
        <title>Genome sequene of Rhodovulum sulfidophilum DSM 2351.</title>
        <authorList>
            <person name="Nagao N."/>
        </authorList>
    </citation>
    <scope>NUCLEOTIDE SEQUENCE [LARGE SCALE GENOMIC DNA]</scope>
    <source>
        <strain evidence="4 5">DSM 2351</strain>
    </source>
</reference>
<organism evidence="4 5">
    <name type="scientific">Rhodovulum sulfidophilum</name>
    <name type="common">Rhodobacter sulfidophilus</name>
    <dbReference type="NCBI Taxonomy" id="35806"/>
    <lineage>
        <taxon>Bacteria</taxon>
        <taxon>Pseudomonadati</taxon>
        <taxon>Pseudomonadota</taxon>
        <taxon>Alphaproteobacteria</taxon>
        <taxon>Rhodobacterales</taxon>
        <taxon>Paracoccaceae</taxon>
        <taxon>Rhodovulum</taxon>
    </lineage>
</organism>
<dbReference type="PATRIC" id="fig|35806.4.peg.2435"/>
<dbReference type="GO" id="GO:0003747">
    <property type="term" value="F:translation release factor activity"/>
    <property type="evidence" value="ECO:0007669"/>
    <property type="project" value="InterPro"/>
</dbReference>
<dbReference type="InterPro" id="IPR045853">
    <property type="entry name" value="Pep_chain_release_fac_I_sf"/>
</dbReference>
<name>A0A0D6B2X1_RHOSU</name>
<dbReference type="SUPFAM" id="SSF75620">
    <property type="entry name" value="Release factor"/>
    <property type="match status" value="1"/>
</dbReference>
<sequence length="211" mass="23059">MSDREALLLSSGNGPGECRQAVGHLLSWLSTKATQYGVDLDVSTRDAAHGPASAVVVLSGARAGELVRSVEGVILWRCQSELRPGHKRKNWFVQAFRLPAPTDAVRIDPAAVEMQAIRAGGPGGQHQNKTSSAIRARWTNADGKVYAVVVRDNRSQHQNRRLALERLAALAAAEKAEADAAREGETWALHGQLQRGEPRRIFEGRRFKEVK</sequence>
<gene>
    <name evidence="4" type="ORF">NHU_02367</name>
</gene>
<dbReference type="InterPro" id="IPR000352">
    <property type="entry name" value="Pep_chain_release_fac_I"/>
</dbReference>
<evidence type="ECO:0000256" key="2">
    <source>
        <dbReference type="ARBA" id="ARBA00022481"/>
    </source>
</evidence>
<dbReference type="Pfam" id="PF00472">
    <property type="entry name" value="RF-1"/>
    <property type="match status" value="1"/>
</dbReference>
<protein>
    <submittedName>
        <fullName evidence="4">Putative class I peptide chain release factor domain protein</fullName>
    </submittedName>
</protein>
<dbReference type="Proteomes" id="UP000064912">
    <property type="component" value="Chromosome"/>
</dbReference>
<proteinExistence type="inferred from homology"/>
<keyword evidence="2" id="KW-0488">Methylation</keyword>
<evidence type="ECO:0000313" key="4">
    <source>
        <dbReference type="EMBL" id="BAQ69518.1"/>
    </source>
</evidence>